<keyword evidence="1" id="KW-0812">Transmembrane</keyword>
<dbReference type="AlphaFoldDB" id="A0A6J1WSN4"/>
<dbReference type="RefSeq" id="XP_026758759.2">
    <property type="nucleotide sequence ID" value="XM_026902958.3"/>
</dbReference>
<feature type="transmembrane region" description="Helical" evidence="1">
    <location>
        <begin position="808"/>
        <end position="830"/>
    </location>
</feature>
<gene>
    <name evidence="4" type="primary">LOC113518172</name>
</gene>
<reference evidence="4" key="1">
    <citation type="submission" date="2025-08" db="UniProtKB">
        <authorList>
            <consortium name="RefSeq"/>
        </authorList>
    </citation>
    <scope>IDENTIFICATION</scope>
    <source>
        <tissue evidence="4">Whole larvae</tissue>
    </source>
</reference>
<sequence length="833" mass="91924">MYWIALALLAIMDTAHAQMTAEANVAPDLRECYTDPELLNRNNLPPVTIQVLIDIIQRIEDNPNVNVDLRVLAVLLLHTYRQDGIEYHQPEMGLSQSSIVLPFAPTFHSFYRHKLLLTKLIPSNRQSLDNNTISSPLKCALHHMLSTTVDSRVRGDENTCGQLSQYRAMRTARSAPSAENNVKEDVELFSPTGINSHSGQMRQYDPNSDVEINGFGGSKYERQLLGASTCPILGGVINTKWGAVSAGNLIAGIAAGAQLQQTTVTELSRGLVNEVANGQQSVINLYPATLSGDLAEAVLVQGTKGSNTINIGSTGNWNSSYASRYYMLSSRNNVEMTDPEIRGGIDGFILGNRMNNILQTYGTLKLSQLLDMYYNPRNGVFDSSVRACNRREISKTILNDNELVAQSEAFAAALNANMPLQGTLLTGLNQLVSNAVANFQTYTQSNLNDLDCISSELGIDYRTITNLYIVLDTTWPYQTIYPAITYILESIEVGKYGSSVTLLSAYDGSVVINKTFSLSEFHTNYTLATHQSMLSGVNLENTYTNIKNMMQATLLDESRLNYVGGNPTVLLFLLNSGNLEINDGVREQARIINETVPDLRVIYATANNQFDNLWNLVRDMYSDIHVISLSSSGTNVENTLTPVLDNIRQVSRRIINPLCGFEYKDESSGSRMLDQYIEPGYINFYSISPNYFYDNNDDSKIRVISNTGSGTLTVCYSRVVAQPRRNATVAGTDDSLITCEDLVTNGNVEISLKDACDGYSTIGSCPLFYISVQSTAASIANPLCSNNNVCRFPFNLKFQIQTEQLGCFSSGTSIAASLIFVLFIQIFNIFRSF</sequence>
<feature type="signal peptide" evidence="2">
    <location>
        <begin position="1"/>
        <end position="17"/>
    </location>
</feature>
<accession>A0A6J1WSN4</accession>
<evidence type="ECO:0000256" key="2">
    <source>
        <dbReference type="SAM" id="SignalP"/>
    </source>
</evidence>
<evidence type="ECO:0000256" key="1">
    <source>
        <dbReference type="SAM" id="Phobius"/>
    </source>
</evidence>
<dbReference type="KEGG" id="gmw:113518172"/>
<dbReference type="InParanoid" id="A0A6J1WSN4"/>
<evidence type="ECO:0000313" key="3">
    <source>
        <dbReference type="Proteomes" id="UP001652740"/>
    </source>
</evidence>
<dbReference type="GeneID" id="113518172"/>
<organism evidence="3 4">
    <name type="scientific">Galleria mellonella</name>
    <name type="common">Greater wax moth</name>
    <dbReference type="NCBI Taxonomy" id="7137"/>
    <lineage>
        <taxon>Eukaryota</taxon>
        <taxon>Metazoa</taxon>
        <taxon>Ecdysozoa</taxon>
        <taxon>Arthropoda</taxon>
        <taxon>Hexapoda</taxon>
        <taxon>Insecta</taxon>
        <taxon>Pterygota</taxon>
        <taxon>Neoptera</taxon>
        <taxon>Endopterygota</taxon>
        <taxon>Lepidoptera</taxon>
        <taxon>Glossata</taxon>
        <taxon>Ditrysia</taxon>
        <taxon>Pyraloidea</taxon>
        <taxon>Pyralidae</taxon>
        <taxon>Galleriinae</taxon>
        <taxon>Galleria</taxon>
    </lineage>
</organism>
<keyword evidence="2" id="KW-0732">Signal</keyword>
<keyword evidence="1" id="KW-1133">Transmembrane helix</keyword>
<evidence type="ECO:0000313" key="4">
    <source>
        <dbReference type="RefSeq" id="XP_026758759.2"/>
    </source>
</evidence>
<dbReference type="Proteomes" id="UP001652740">
    <property type="component" value="Unplaced"/>
</dbReference>
<keyword evidence="3" id="KW-1185">Reference proteome</keyword>
<keyword evidence="1" id="KW-0472">Membrane</keyword>
<proteinExistence type="predicted"/>
<name>A0A6J1WSN4_GALME</name>
<dbReference type="FunCoup" id="A0A6J1WSN4">
    <property type="interactions" value="6"/>
</dbReference>
<feature type="chain" id="PRO_5047082270" evidence="2">
    <location>
        <begin position="18"/>
        <end position="833"/>
    </location>
</feature>
<protein>
    <submittedName>
        <fullName evidence="4">Uncharacterized protein LOC113518172</fullName>
    </submittedName>
</protein>